<dbReference type="Pfam" id="PF08448">
    <property type="entry name" value="PAS_4"/>
    <property type="match status" value="1"/>
</dbReference>
<dbReference type="NCBIfam" id="TIGR00229">
    <property type="entry name" value="sensory_box"/>
    <property type="match status" value="1"/>
</dbReference>
<dbReference type="Gene3D" id="3.30.450.40">
    <property type="match status" value="1"/>
</dbReference>
<proteinExistence type="predicted"/>
<dbReference type="InterPro" id="IPR036890">
    <property type="entry name" value="HATPase_C_sf"/>
</dbReference>
<protein>
    <recommendedName>
        <fullName evidence="2">histidine kinase</fullName>
        <ecNumber evidence="2">2.7.13.3</ecNumber>
    </recommendedName>
</protein>
<dbReference type="PROSITE" id="PS50110">
    <property type="entry name" value="RESPONSE_REGULATORY"/>
    <property type="match status" value="1"/>
</dbReference>
<dbReference type="InterPro" id="IPR003594">
    <property type="entry name" value="HATPase_dom"/>
</dbReference>
<dbReference type="InterPro" id="IPR004358">
    <property type="entry name" value="Sig_transdc_His_kin-like_C"/>
</dbReference>
<sequence>MRRSTAVFHPTFAGEGVVRSDDILRDPRYGKNEPHYGMPKDHLPVRSYLAVPVVSRSGEVLGGLFFGHEAPGVFTDEHETLLTGIAGQAAIAIDNARLFQAAQYELAERRRAEEALRDLNHTLEARVAERTAERDRVWKNSRDLLVVIGADGIFRAVNPAWTEILGHAPDEVVGRSFLDFIWPEDAARSQGALDDAVASRDLTNFEDRYTHRDGTPRWISWHTSADGNLVYAYGRDITAEKQQEEALRQTEEALRQAQKMEAVGQLTGGIAHDFNNLLTGIVGSLDLMQMRITQGRTDALERYAKAAMSSAQRAAALTHRLLAFARRQPLQPKTVEVNKLVVSMEDLLRRTLGEAIQMEFVTAGGLWLTRCDPHQLESAILNLAINARDAMPDGGRLIIETCNTHLDRAYAVLHPGVRPGQYVCVAVTDTGTGMPPDVIEHAFEPFFTTKPLGKGTGLGLSMIYGFAQQPEGHARIYSEVGHGTTIKIYLPRFNGAVEEEIEAGGLIDAHRAAGETVLVVEDEPVVRDLIVEVLKDLGYRALEATDGPSGLKILQSRQRIDLLVTDVGLPGMNGRQLADQGRDHRPDLKVLFITGYAENAAVASGFLDHGMEMITKPFAVEALAARIRDMIEQ</sequence>
<dbReference type="CDD" id="cd00082">
    <property type="entry name" value="HisKA"/>
    <property type="match status" value="1"/>
</dbReference>
<dbReference type="InterPro" id="IPR005467">
    <property type="entry name" value="His_kinase_dom"/>
</dbReference>
<evidence type="ECO:0000256" key="4">
    <source>
        <dbReference type="ARBA" id="ARBA00022679"/>
    </source>
</evidence>
<feature type="domain" description="PAS" evidence="9">
    <location>
        <begin position="130"/>
        <end position="200"/>
    </location>
</feature>
<dbReference type="CDD" id="cd16919">
    <property type="entry name" value="HATPase_CckA-like"/>
    <property type="match status" value="1"/>
</dbReference>
<dbReference type="PRINTS" id="PR00344">
    <property type="entry name" value="BCTRLSENSOR"/>
</dbReference>
<dbReference type="SUPFAM" id="SSF55781">
    <property type="entry name" value="GAF domain-like"/>
    <property type="match status" value="1"/>
</dbReference>
<dbReference type="SMART" id="SM00387">
    <property type="entry name" value="HATPase_c"/>
    <property type="match status" value="1"/>
</dbReference>
<dbReference type="Pfam" id="PF00512">
    <property type="entry name" value="HisKA"/>
    <property type="match status" value="1"/>
</dbReference>
<evidence type="ECO:0000259" key="8">
    <source>
        <dbReference type="PROSITE" id="PS50110"/>
    </source>
</evidence>
<evidence type="ECO:0000256" key="6">
    <source>
        <dbReference type="PROSITE-ProRule" id="PRU00169"/>
    </source>
</evidence>
<dbReference type="CDD" id="cd18161">
    <property type="entry name" value="REC_hyHK_blue-like"/>
    <property type="match status" value="1"/>
</dbReference>
<evidence type="ECO:0000256" key="1">
    <source>
        <dbReference type="ARBA" id="ARBA00000085"/>
    </source>
</evidence>
<dbReference type="Pfam" id="PF13185">
    <property type="entry name" value="GAF_2"/>
    <property type="match status" value="1"/>
</dbReference>
<dbReference type="InterPro" id="IPR036097">
    <property type="entry name" value="HisK_dim/P_sf"/>
</dbReference>
<dbReference type="Pfam" id="PF00072">
    <property type="entry name" value="Response_reg"/>
    <property type="match status" value="1"/>
</dbReference>
<dbReference type="SUPFAM" id="SSF47384">
    <property type="entry name" value="Homodimeric domain of signal transducing histidine kinase"/>
    <property type="match status" value="1"/>
</dbReference>
<name>A0A937D2I0_9HYPH</name>
<organism evidence="10 11">
    <name type="scientific">Microvirga aerilata</name>
    <dbReference type="NCBI Taxonomy" id="670292"/>
    <lineage>
        <taxon>Bacteria</taxon>
        <taxon>Pseudomonadati</taxon>
        <taxon>Pseudomonadota</taxon>
        <taxon>Alphaproteobacteria</taxon>
        <taxon>Hyphomicrobiales</taxon>
        <taxon>Methylobacteriaceae</taxon>
        <taxon>Microvirga</taxon>
    </lineage>
</organism>
<dbReference type="Proteomes" id="UP000605848">
    <property type="component" value="Unassembled WGS sequence"/>
</dbReference>
<dbReference type="PANTHER" id="PTHR43065">
    <property type="entry name" value="SENSOR HISTIDINE KINASE"/>
    <property type="match status" value="1"/>
</dbReference>
<dbReference type="PANTHER" id="PTHR43065:SF42">
    <property type="entry name" value="TWO-COMPONENT SENSOR PPRA"/>
    <property type="match status" value="1"/>
</dbReference>
<comment type="caution">
    <text evidence="10">The sequence shown here is derived from an EMBL/GenBank/DDBJ whole genome shotgun (WGS) entry which is preliminary data.</text>
</comment>
<dbReference type="Gene3D" id="3.40.50.2300">
    <property type="match status" value="1"/>
</dbReference>
<dbReference type="Gene3D" id="3.30.565.10">
    <property type="entry name" value="Histidine kinase-like ATPase, C-terminal domain"/>
    <property type="match status" value="1"/>
</dbReference>
<dbReference type="InterPro" id="IPR013656">
    <property type="entry name" value="PAS_4"/>
</dbReference>
<keyword evidence="5" id="KW-0418">Kinase</keyword>
<keyword evidence="11" id="KW-1185">Reference proteome</keyword>
<evidence type="ECO:0000259" key="9">
    <source>
        <dbReference type="PROSITE" id="PS50112"/>
    </source>
</evidence>
<dbReference type="SMART" id="SM00448">
    <property type="entry name" value="REC"/>
    <property type="match status" value="1"/>
</dbReference>
<feature type="modified residue" description="4-aspartylphosphate" evidence="6">
    <location>
        <position position="566"/>
    </location>
</feature>
<dbReference type="EC" id="2.7.13.3" evidence="2"/>
<dbReference type="SUPFAM" id="SSF55785">
    <property type="entry name" value="PYP-like sensor domain (PAS domain)"/>
    <property type="match status" value="1"/>
</dbReference>
<feature type="domain" description="Response regulatory" evidence="8">
    <location>
        <begin position="516"/>
        <end position="631"/>
    </location>
</feature>
<dbReference type="InterPro" id="IPR000014">
    <property type="entry name" value="PAS"/>
</dbReference>
<dbReference type="InterPro" id="IPR003661">
    <property type="entry name" value="HisK_dim/P_dom"/>
</dbReference>
<keyword evidence="3 6" id="KW-0597">Phosphoprotein</keyword>
<dbReference type="PROSITE" id="PS50112">
    <property type="entry name" value="PAS"/>
    <property type="match status" value="1"/>
</dbReference>
<dbReference type="InterPro" id="IPR011006">
    <property type="entry name" value="CheY-like_superfamily"/>
</dbReference>
<dbReference type="Pfam" id="PF02518">
    <property type="entry name" value="HATPase_c"/>
    <property type="match status" value="1"/>
</dbReference>
<dbReference type="CDD" id="cd00130">
    <property type="entry name" value="PAS"/>
    <property type="match status" value="1"/>
</dbReference>
<dbReference type="PROSITE" id="PS50109">
    <property type="entry name" value="HIS_KIN"/>
    <property type="match status" value="1"/>
</dbReference>
<evidence type="ECO:0000256" key="2">
    <source>
        <dbReference type="ARBA" id="ARBA00012438"/>
    </source>
</evidence>
<dbReference type="SUPFAM" id="SSF55874">
    <property type="entry name" value="ATPase domain of HSP90 chaperone/DNA topoisomerase II/histidine kinase"/>
    <property type="match status" value="1"/>
</dbReference>
<evidence type="ECO:0000313" key="10">
    <source>
        <dbReference type="EMBL" id="MBL0405285.1"/>
    </source>
</evidence>
<dbReference type="GO" id="GO:0000155">
    <property type="term" value="F:phosphorelay sensor kinase activity"/>
    <property type="evidence" value="ECO:0007669"/>
    <property type="project" value="InterPro"/>
</dbReference>
<dbReference type="EMBL" id="JAEQMY010000020">
    <property type="protein sequence ID" value="MBL0405285.1"/>
    <property type="molecule type" value="Genomic_DNA"/>
</dbReference>
<evidence type="ECO:0000259" key="7">
    <source>
        <dbReference type="PROSITE" id="PS50109"/>
    </source>
</evidence>
<dbReference type="Gene3D" id="1.10.287.130">
    <property type="match status" value="1"/>
</dbReference>
<dbReference type="InterPro" id="IPR029016">
    <property type="entry name" value="GAF-like_dom_sf"/>
</dbReference>
<dbReference type="SMART" id="SM00388">
    <property type="entry name" value="HisKA"/>
    <property type="match status" value="1"/>
</dbReference>
<dbReference type="SMART" id="SM00091">
    <property type="entry name" value="PAS"/>
    <property type="match status" value="1"/>
</dbReference>
<dbReference type="Gene3D" id="3.30.450.20">
    <property type="entry name" value="PAS domain"/>
    <property type="match status" value="1"/>
</dbReference>
<evidence type="ECO:0000313" key="11">
    <source>
        <dbReference type="Proteomes" id="UP000605848"/>
    </source>
</evidence>
<dbReference type="InterPro" id="IPR035965">
    <property type="entry name" value="PAS-like_dom_sf"/>
</dbReference>
<comment type="catalytic activity">
    <reaction evidence="1">
        <text>ATP + protein L-histidine = ADP + protein N-phospho-L-histidine.</text>
        <dbReference type="EC" id="2.7.13.3"/>
    </reaction>
</comment>
<dbReference type="InterPro" id="IPR001789">
    <property type="entry name" value="Sig_transdc_resp-reg_receiver"/>
</dbReference>
<dbReference type="SUPFAM" id="SSF52172">
    <property type="entry name" value="CheY-like"/>
    <property type="match status" value="1"/>
</dbReference>
<gene>
    <name evidence="10" type="ORF">JKG68_15045</name>
</gene>
<evidence type="ECO:0000256" key="5">
    <source>
        <dbReference type="ARBA" id="ARBA00022777"/>
    </source>
</evidence>
<reference evidence="10" key="1">
    <citation type="submission" date="2021-01" db="EMBL/GenBank/DDBJ databases">
        <title>Microvirga sp.</title>
        <authorList>
            <person name="Kim M.K."/>
        </authorList>
    </citation>
    <scope>NUCLEOTIDE SEQUENCE</scope>
    <source>
        <strain evidence="10">5420S-16</strain>
    </source>
</reference>
<evidence type="ECO:0000256" key="3">
    <source>
        <dbReference type="ARBA" id="ARBA00022553"/>
    </source>
</evidence>
<feature type="domain" description="Histidine kinase" evidence="7">
    <location>
        <begin position="269"/>
        <end position="494"/>
    </location>
</feature>
<dbReference type="AlphaFoldDB" id="A0A937D2I0"/>
<keyword evidence="4" id="KW-0808">Transferase</keyword>
<accession>A0A937D2I0</accession>
<dbReference type="InterPro" id="IPR003018">
    <property type="entry name" value="GAF"/>
</dbReference>